<evidence type="ECO:0000256" key="12">
    <source>
        <dbReference type="SAM" id="MobiDB-lite"/>
    </source>
</evidence>
<comment type="caution">
    <text evidence="13">The sequence shown here is derived from an EMBL/GenBank/DDBJ whole genome shotgun (WGS) entry which is preliminary data.</text>
</comment>
<keyword evidence="5" id="KW-0963">Cytoplasm</keyword>
<dbReference type="Pfam" id="PF04110">
    <property type="entry name" value="APG12"/>
    <property type="match status" value="1"/>
</dbReference>
<dbReference type="InterPro" id="IPR029071">
    <property type="entry name" value="Ubiquitin-like_domsf"/>
</dbReference>
<comment type="subunit">
    <text evidence="11">Forms a conjugate with ATG5.</text>
</comment>
<dbReference type="GO" id="GO:0097352">
    <property type="term" value="P:autophagosome maturation"/>
    <property type="evidence" value="ECO:0007669"/>
    <property type="project" value="TreeGrafter"/>
</dbReference>
<evidence type="ECO:0000313" key="13">
    <source>
        <dbReference type="EMBL" id="GAV03121.1"/>
    </source>
</evidence>
<dbReference type="SUPFAM" id="SSF54236">
    <property type="entry name" value="Ubiquitin-like"/>
    <property type="match status" value="1"/>
</dbReference>
<dbReference type="GO" id="GO:0061723">
    <property type="term" value="P:glycophagy"/>
    <property type="evidence" value="ECO:0007669"/>
    <property type="project" value="TreeGrafter"/>
</dbReference>
<reference evidence="13 14" key="1">
    <citation type="journal article" date="2016" name="Nat. Commun.">
        <title>Extremotolerant tardigrade genome and improved radiotolerance of human cultured cells by tardigrade-unique protein.</title>
        <authorList>
            <person name="Hashimoto T."/>
            <person name="Horikawa D.D."/>
            <person name="Saito Y."/>
            <person name="Kuwahara H."/>
            <person name="Kozuka-Hata H."/>
            <person name="Shin-I T."/>
            <person name="Minakuchi Y."/>
            <person name="Ohishi K."/>
            <person name="Motoyama A."/>
            <person name="Aizu T."/>
            <person name="Enomoto A."/>
            <person name="Kondo K."/>
            <person name="Tanaka S."/>
            <person name="Hara Y."/>
            <person name="Koshikawa S."/>
            <person name="Sagara H."/>
            <person name="Miura T."/>
            <person name="Yokobori S."/>
            <person name="Miyagawa K."/>
            <person name="Suzuki Y."/>
            <person name="Kubo T."/>
            <person name="Oyama M."/>
            <person name="Kohara Y."/>
            <person name="Fujiyama A."/>
            <person name="Arakawa K."/>
            <person name="Katayama T."/>
            <person name="Toyoda A."/>
            <person name="Kunieda T."/>
        </authorList>
    </citation>
    <scope>NUCLEOTIDE SEQUENCE [LARGE SCALE GENOMIC DNA]</scope>
    <source>
        <strain evidence="13 14">YOKOZUNA-1</strain>
    </source>
</reference>
<sequence>MADQGDRDAVNEDQILGQGESTAVTAPTTEAANSSPSSDTSVLTTPQNFQAEPDTRTTASPAPQEESPAEKGKIDVLLKAVGDAPIMKKKKWAVEPNKKVAWIADFVRKYIKCEPHESLFLYVNQYFSPSPDQEIGSIYECFGSDGKLVLHYCKQQAWG</sequence>
<keyword evidence="14" id="KW-1185">Reference proteome</keyword>
<dbReference type="GO" id="GO:0019776">
    <property type="term" value="F:Atg8-family ligase activity"/>
    <property type="evidence" value="ECO:0007669"/>
    <property type="project" value="TreeGrafter"/>
</dbReference>
<dbReference type="EMBL" id="BDGG01000009">
    <property type="protein sequence ID" value="GAV03121.1"/>
    <property type="molecule type" value="Genomic_DNA"/>
</dbReference>
<keyword evidence="6 11" id="KW-1017">Isopeptide bond</keyword>
<evidence type="ECO:0000256" key="11">
    <source>
        <dbReference type="RuleBase" id="RU361201"/>
    </source>
</evidence>
<dbReference type="GO" id="GO:0000045">
    <property type="term" value="P:autophagosome assembly"/>
    <property type="evidence" value="ECO:0007669"/>
    <property type="project" value="InterPro"/>
</dbReference>
<accession>A0A1D1VQ84</accession>
<evidence type="ECO:0000256" key="4">
    <source>
        <dbReference type="ARBA" id="ARBA00015875"/>
    </source>
</evidence>
<dbReference type="PANTHER" id="PTHR13385">
    <property type="entry name" value="AUTOPHAGY PROTEIN 12"/>
    <property type="match status" value="1"/>
</dbReference>
<feature type="compositionally biased region" description="Polar residues" evidence="12">
    <location>
        <begin position="19"/>
        <end position="61"/>
    </location>
</feature>
<gene>
    <name evidence="13" type="primary">RvY_13597-1</name>
    <name evidence="13" type="synonym">RvY_13597.1</name>
    <name evidence="13" type="ORF">RvY_13597</name>
</gene>
<evidence type="ECO:0000256" key="3">
    <source>
        <dbReference type="ARBA" id="ARBA00007778"/>
    </source>
</evidence>
<dbReference type="GO" id="GO:0034274">
    <property type="term" value="C:Atg12-Atg5-Atg16 complex"/>
    <property type="evidence" value="ECO:0007669"/>
    <property type="project" value="TreeGrafter"/>
</dbReference>
<keyword evidence="7 11" id="KW-0833">Ubl conjugation pathway</keyword>
<evidence type="ECO:0000256" key="8">
    <source>
        <dbReference type="ARBA" id="ARBA00022990"/>
    </source>
</evidence>
<dbReference type="CDD" id="cd01612">
    <property type="entry name" value="Ubl_ATG12"/>
    <property type="match status" value="1"/>
</dbReference>
<feature type="region of interest" description="Disordered" evidence="12">
    <location>
        <begin position="1"/>
        <end position="73"/>
    </location>
</feature>
<dbReference type="AlphaFoldDB" id="A0A1D1VQ84"/>
<dbReference type="GO" id="GO:0012505">
    <property type="term" value="C:endomembrane system"/>
    <property type="evidence" value="ECO:0007669"/>
    <property type="project" value="UniProtKB-SubCell"/>
</dbReference>
<keyword evidence="9 11" id="KW-0072">Autophagy</keyword>
<evidence type="ECO:0000256" key="10">
    <source>
        <dbReference type="ARBA" id="ARBA00023136"/>
    </source>
</evidence>
<dbReference type="InterPro" id="IPR007242">
    <property type="entry name" value="Atg12"/>
</dbReference>
<comment type="subcellular location">
    <subcellularLocation>
        <location evidence="2">Cytoplasm</location>
    </subcellularLocation>
    <subcellularLocation>
        <location evidence="1">Endomembrane system</location>
        <topology evidence="1">Peripheral membrane protein</topology>
    </subcellularLocation>
</comment>
<comment type="function">
    <text evidence="11">Ubiquitin-like protein involved in autophagic vesicle formation.</text>
</comment>
<dbReference type="GO" id="GO:0000421">
    <property type="term" value="C:autophagosome membrane"/>
    <property type="evidence" value="ECO:0007669"/>
    <property type="project" value="TreeGrafter"/>
</dbReference>
<evidence type="ECO:0000256" key="1">
    <source>
        <dbReference type="ARBA" id="ARBA00004184"/>
    </source>
</evidence>
<evidence type="ECO:0000256" key="5">
    <source>
        <dbReference type="ARBA" id="ARBA00022490"/>
    </source>
</evidence>
<name>A0A1D1VQ84_RAMVA</name>
<evidence type="ECO:0000256" key="2">
    <source>
        <dbReference type="ARBA" id="ARBA00004496"/>
    </source>
</evidence>
<dbReference type="GO" id="GO:0034727">
    <property type="term" value="P:piecemeal microautophagy of the nucleus"/>
    <property type="evidence" value="ECO:0007669"/>
    <property type="project" value="TreeGrafter"/>
</dbReference>
<protein>
    <recommendedName>
        <fullName evidence="4 11">Ubiquitin-like protein ATG12</fullName>
    </recommendedName>
</protein>
<comment type="similarity">
    <text evidence="3 11">Belongs to the ATG12 family.</text>
</comment>
<proteinExistence type="inferred from homology"/>
<feature type="compositionally biased region" description="Basic and acidic residues" evidence="12">
    <location>
        <begin position="1"/>
        <end position="10"/>
    </location>
</feature>
<organism evidence="13 14">
    <name type="scientific">Ramazzottius varieornatus</name>
    <name type="common">Water bear</name>
    <name type="synonym">Tardigrade</name>
    <dbReference type="NCBI Taxonomy" id="947166"/>
    <lineage>
        <taxon>Eukaryota</taxon>
        <taxon>Metazoa</taxon>
        <taxon>Ecdysozoa</taxon>
        <taxon>Tardigrada</taxon>
        <taxon>Eutardigrada</taxon>
        <taxon>Parachela</taxon>
        <taxon>Hypsibioidea</taxon>
        <taxon>Ramazzottiidae</taxon>
        <taxon>Ramazzottius</taxon>
    </lineage>
</organism>
<dbReference type="PANTHER" id="PTHR13385:SF0">
    <property type="entry name" value="UBIQUITIN-LIKE PROTEIN ATG12"/>
    <property type="match status" value="1"/>
</dbReference>
<dbReference type="Proteomes" id="UP000186922">
    <property type="component" value="Unassembled WGS sequence"/>
</dbReference>
<evidence type="ECO:0000256" key="7">
    <source>
        <dbReference type="ARBA" id="ARBA00022786"/>
    </source>
</evidence>
<keyword evidence="10" id="KW-0472">Membrane</keyword>
<evidence type="ECO:0000256" key="9">
    <source>
        <dbReference type="ARBA" id="ARBA00023006"/>
    </source>
</evidence>
<dbReference type="GO" id="GO:0000422">
    <property type="term" value="P:autophagy of mitochondrion"/>
    <property type="evidence" value="ECO:0007669"/>
    <property type="project" value="TreeGrafter"/>
</dbReference>
<dbReference type="FunFam" id="3.10.20.90:FF:000117">
    <property type="entry name" value="Ubiquitin-like protein ATG12"/>
    <property type="match status" value="1"/>
</dbReference>
<dbReference type="OrthoDB" id="10003551at2759"/>
<dbReference type="GO" id="GO:0034045">
    <property type="term" value="C:phagophore assembly site membrane"/>
    <property type="evidence" value="ECO:0007669"/>
    <property type="project" value="TreeGrafter"/>
</dbReference>
<dbReference type="Gene3D" id="3.10.20.90">
    <property type="entry name" value="Phosphatidylinositol 3-kinase Catalytic Subunit, Chain A, domain 1"/>
    <property type="match status" value="1"/>
</dbReference>
<evidence type="ECO:0000313" key="14">
    <source>
        <dbReference type="Proteomes" id="UP000186922"/>
    </source>
</evidence>
<dbReference type="STRING" id="947166.A0A1D1VQ84"/>
<keyword evidence="8" id="KW-0007">Acetylation</keyword>
<evidence type="ECO:0000256" key="6">
    <source>
        <dbReference type="ARBA" id="ARBA00022499"/>
    </source>
</evidence>